<evidence type="ECO:0000313" key="1">
    <source>
        <dbReference type="EMBL" id="KZO89413.1"/>
    </source>
</evidence>
<reference evidence="1 2" key="1">
    <citation type="journal article" date="2016" name="Mol. Biol. Evol.">
        <title>Comparative Genomics of Early-Diverging Mushroom-Forming Fungi Provides Insights into the Origins of Lignocellulose Decay Capabilities.</title>
        <authorList>
            <person name="Nagy L.G."/>
            <person name="Riley R."/>
            <person name="Tritt A."/>
            <person name="Adam C."/>
            <person name="Daum C."/>
            <person name="Floudas D."/>
            <person name="Sun H."/>
            <person name="Yadav J.S."/>
            <person name="Pangilinan J."/>
            <person name="Larsson K.H."/>
            <person name="Matsuura K."/>
            <person name="Barry K."/>
            <person name="Labutti K."/>
            <person name="Kuo R."/>
            <person name="Ohm R.A."/>
            <person name="Bhattacharya S.S."/>
            <person name="Shirouzu T."/>
            <person name="Yoshinaga Y."/>
            <person name="Martin F.M."/>
            <person name="Grigoriev I.V."/>
            <person name="Hibbett D.S."/>
        </authorList>
    </citation>
    <scope>NUCLEOTIDE SEQUENCE [LARGE SCALE GENOMIC DNA]</scope>
    <source>
        <strain evidence="1 2">TUFC12733</strain>
    </source>
</reference>
<organism evidence="1 2">
    <name type="scientific">Calocera viscosa (strain TUFC12733)</name>
    <dbReference type="NCBI Taxonomy" id="1330018"/>
    <lineage>
        <taxon>Eukaryota</taxon>
        <taxon>Fungi</taxon>
        <taxon>Dikarya</taxon>
        <taxon>Basidiomycota</taxon>
        <taxon>Agaricomycotina</taxon>
        <taxon>Dacrymycetes</taxon>
        <taxon>Dacrymycetales</taxon>
        <taxon>Dacrymycetaceae</taxon>
        <taxon>Calocera</taxon>
    </lineage>
</organism>
<keyword evidence="2" id="KW-1185">Reference proteome</keyword>
<name>A0A167FEI3_CALVF</name>
<gene>
    <name evidence="1" type="ORF">CALVIDRAFT_569944</name>
</gene>
<dbReference type="EMBL" id="KV417435">
    <property type="protein sequence ID" value="KZO89413.1"/>
    <property type="molecule type" value="Genomic_DNA"/>
</dbReference>
<sequence>MGPPLSAGLCCAASRLDSQALVSVTLLIDDNDAASDASEDELWEPLFELVAGHSQLCELHVSIIVHRRPVRSLIAGALLPLIRCHSMQSFVFGFAYEKASHAVVLGLPVLEPLLTAWPRLYELIICVPTDCNQWLLTPVGVTLELLPVLQARCPLLRILELVLLGSGLLHTDIEVDHGSWLHVRLRVANITPGLARGLVKEVWPSATVYADPLFPLQYGKRWNVVQLKRCSAEMRVISALTTVLM</sequence>
<evidence type="ECO:0000313" key="2">
    <source>
        <dbReference type="Proteomes" id="UP000076738"/>
    </source>
</evidence>
<accession>A0A167FEI3</accession>
<dbReference type="Proteomes" id="UP000076738">
    <property type="component" value="Unassembled WGS sequence"/>
</dbReference>
<dbReference type="AlphaFoldDB" id="A0A167FEI3"/>
<proteinExistence type="predicted"/>
<protein>
    <submittedName>
        <fullName evidence="1">Uncharacterized protein</fullName>
    </submittedName>
</protein>